<dbReference type="OrthoDB" id="71751at2"/>
<dbReference type="AlphaFoldDB" id="A0A2T1DTD1"/>
<dbReference type="Proteomes" id="UP000239576">
    <property type="component" value="Unassembled WGS sequence"/>
</dbReference>
<sequence>MADTLKKGDRVEWHSAQGTITGTVQRKLTAPIDIKGHHVAASEAHPEYLVKSDKTGQEAAHQPDVLKKLPD</sequence>
<reference evidence="3 4" key="2">
    <citation type="submission" date="2018-03" db="EMBL/GenBank/DDBJ databases">
        <title>The ancient ancestry and fast evolution of plastids.</title>
        <authorList>
            <person name="Moore K.R."/>
            <person name="Magnabosco C."/>
            <person name="Momper L."/>
            <person name="Gold D.A."/>
            <person name="Bosak T."/>
            <person name="Fournier G.P."/>
        </authorList>
    </citation>
    <scope>NUCLEOTIDE SEQUENCE [LARGE SCALE GENOMIC DNA]</scope>
    <source>
        <strain evidence="3 4">ULC18</strain>
    </source>
</reference>
<keyword evidence="4" id="KW-1185">Reference proteome</keyword>
<feature type="region of interest" description="Disordered" evidence="1">
    <location>
        <begin position="37"/>
        <end position="71"/>
    </location>
</feature>
<accession>A0A2T1DTD1</accession>
<dbReference type="InterPro" id="IPR021331">
    <property type="entry name" value="Hva1_TUDOR"/>
</dbReference>
<feature type="compositionally biased region" description="Basic and acidic residues" evidence="1">
    <location>
        <begin position="44"/>
        <end position="56"/>
    </location>
</feature>
<proteinExistence type="predicted"/>
<protein>
    <submittedName>
        <fullName evidence="3">DUF2945 domain-containing protein</fullName>
    </submittedName>
</protein>
<comment type="caution">
    <text evidence="3">The sequence shown here is derived from an EMBL/GenBank/DDBJ whole genome shotgun (WGS) entry which is preliminary data.</text>
</comment>
<feature type="domain" description="Hypervirulence associated protein TUDOR" evidence="2">
    <location>
        <begin position="8"/>
        <end position="64"/>
    </location>
</feature>
<evidence type="ECO:0000256" key="1">
    <source>
        <dbReference type="SAM" id="MobiDB-lite"/>
    </source>
</evidence>
<reference evidence="4" key="1">
    <citation type="submission" date="2018-02" db="EMBL/GenBank/DDBJ databases">
        <authorList>
            <person name="Moore K."/>
            <person name="Momper L."/>
        </authorList>
    </citation>
    <scope>NUCLEOTIDE SEQUENCE [LARGE SCALE GENOMIC DNA]</scope>
    <source>
        <strain evidence="4">ULC18</strain>
    </source>
</reference>
<dbReference type="EMBL" id="PVWK01000159">
    <property type="protein sequence ID" value="PSB23758.1"/>
    <property type="molecule type" value="Genomic_DNA"/>
</dbReference>
<evidence type="ECO:0000313" key="4">
    <source>
        <dbReference type="Proteomes" id="UP000239576"/>
    </source>
</evidence>
<name>A0A2T1DTD1_9CYAN</name>
<gene>
    <name evidence="3" type="ORF">C7B82_29960</name>
</gene>
<evidence type="ECO:0000259" key="2">
    <source>
        <dbReference type="Pfam" id="PF11160"/>
    </source>
</evidence>
<evidence type="ECO:0000313" key="3">
    <source>
        <dbReference type="EMBL" id="PSB23758.1"/>
    </source>
</evidence>
<dbReference type="Pfam" id="PF11160">
    <property type="entry name" value="Hva1_TUDOR"/>
    <property type="match status" value="1"/>
</dbReference>
<dbReference type="RefSeq" id="WP_106260900.1">
    <property type="nucleotide sequence ID" value="NZ_CAWNSW010000143.1"/>
</dbReference>
<dbReference type="Gene3D" id="2.30.30.1060">
    <property type="match status" value="1"/>
</dbReference>
<organism evidence="3 4">
    <name type="scientific">Stenomitos frigidus ULC18</name>
    <dbReference type="NCBI Taxonomy" id="2107698"/>
    <lineage>
        <taxon>Bacteria</taxon>
        <taxon>Bacillati</taxon>
        <taxon>Cyanobacteriota</taxon>
        <taxon>Cyanophyceae</taxon>
        <taxon>Leptolyngbyales</taxon>
        <taxon>Leptolyngbyaceae</taxon>
        <taxon>Stenomitos</taxon>
    </lineage>
</organism>